<dbReference type="PANTHER" id="PTHR42748">
    <property type="entry name" value="NITROGEN METABOLITE REPRESSION PROTEIN NMRA FAMILY MEMBER"/>
    <property type="match status" value="1"/>
</dbReference>
<keyword evidence="2" id="KW-0521">NADP</keyword>
<name>A0A6A5YA17_9PLEO</name>
<dbReference type="OrthoDB" id="3358371at2759"/>
<organism evidence="4 5">
    <name type="scientific">Aaosphaeria arxii CBS 175.79</name>
    <dbReference type="NCBI Taxonomy" id="1450172"/>
    <lineage>
        <taxon>Eukaryota</taxon>
        <taxon>Fungi</taxon>
        <taxon>Dikarya</taxon>
        <taxon>Ascomycota</taxon>
        <taxon>Pezizomycotina</taxon>
        <taxon>Dothideomycetes</taxon>
        <taxon>Pleosporomycetidae</taxon>
        <taxon>Pleosporales</taxon>
        <taxon>Pleosporales incertae sedis</taxon>
        <taxon>Aaosphaeria</taxon>
    </lineage>
</organism>
<dbReference type="InterPro" id="IPR051164">
    <property type="entry name" value="NmrA-like_oxidored"/>
</dbReference>
<dbReference type="InterPro" id="IPR036291">
    <property type="entry name" value="NAD(P)-bd_dom_sf"/>
</dbReference>
<dbReference type="GO" id="GO:0005634">
    <property type="term" value="C:nucleus"/>
    <property type="evidence" value="ECO:0007669"/>
    <property type="project" value="TreeGrafter"/>
</dbReference>
<dbReference type="Gene3D" id="3.90.25.10">
    <property type="entry name" value="UDP-galactose 4-epimerase, domain 1"/>
    <property type="match status" value="1"/>
</dbReference>
<gene>
    <name evidence="4" type="ORF">BU24DRAFT_470220</name>
</gene>
<dbReference type="Pfam" id="PF05368">
    <property type="entry name" value="NmrA"/>
    <property type="match status" value="1"/>
</dbReference>
<dbReference type="Proteomes" id="UP000799778">
    <property type="component" value="Unassembled WGS sequence"/>
</dbReference>
<proteinExistence type="inferred from homology"/>
<sequence length="329" mass="36209">MASKLVTIIGITGNQGASVAEAFINEPGWKIRGISRDPSKPSSKVWSDRGVEMVGADLDDAEALKTAFKGSNAIFGVTDFWQQMKVPANIKKAQETGRVLNEVAFDGEIEQGKNIVNAAQATADTLDLLVLSVLGDSKKWSHGKITWNYHFEGKWRIVEYLQATYPELYKKTSFFQPAFFMTNLEGGMGPRKGPDGEYVMRQPIDGNKQIPMYHPRQDTGPLVKALITSSPGKNLMGFSSQISFNEIAQIWSKSIGEPVKFVPNTVEDVDKAMPGGHGRELGEMMAYINDPGYFGGEEAVKELNLITPQDLGVTGLSNVREFLKDKKVN</sequence>
<comment type="similarity">
    <text evidence="1">Belongs to the NmrA-type oxidoreductase family.</text>
</comment>
<dbReference type="GeneID" id="54290052"/>
<dbReference type="PANTHER" id="PTHR42748:SF26">
    <property type="entry name" value="NMRA-LIKE DOMAIN-CONTAINING PROTEIN"/>
    <property type="match status" value="1"/>
</dbReference>
<dbReference type="InterPro" id="IPR008030">
    <property type="entry name" value="NmrA-like"/>
</dbReference>
<dbReference type="EMBL" id="ML978066">
    <property type="protein sequence ID" value="KAF2021444.1"/>
    <property type="molecule type" value="Genomic_DNA"/>
</dbReference>
<accession>A0A6A5YA17</accession>
<dbReference type="SUPFAM" id="SSF51735">
    <property type="entry name" value="NAD(P)-binding Rossmann-fold domains"/>
    <property type="match status" value="1"/>
</dbReference>
<keyword evidence="5" id="KW-1185">Reference proteome</keyword>
<evidence type="ECO:0000313" key="4">
    <source>
        <dbReference type="EMBL" id="KAF2021444.1"/>
    </source>
</evidence>
<dbReference type="Gene3D" id="3.40.50.720">
    <property type="entry name" value="NAD(P)-binding Rossmann-like Domain"/>
    <property type="match status" value="1"/>
</dbReference>
<reference evidence="4" key="1">
    <citation type="journal article" date="2020" name="Stud. Mycol.">
        <title>101 Dothideomycetes genomes: a test case for predicting lifestyles and emergence of pathogens.</title>
        <authorList>
            <person name="Haridas S."/>
            <person name="Albert R."/>
            <person name="Binder M."/>
            <person name="Bloem J."/>
            <person name="Labutti K."/>
            <person name="Salamov A."/>
            <person name="Andreopoulos B."/>
            <person name="Baker S."/>
            <person name="Barry K."/>
            <person name="Bills G."/>
            <person name="Bluhm B."/>
            <person name="Cannon C."/>
            <person name="Castanera R."/>
            <person name="Culley D."/>
            <person name="Daum C."/>
            <person name="Ezra D."/>
            <person name="Gonzalez J."/>
            <person name="Henrissat B."/>
            <person name="Kuo A."/>
            <person name="Liang C."/>
            <person name="Lipzen A."/>
            <person name="Lutzoni F."/>
            <person name="Magnuson J."/>
            <person name="Mondo S."/>
            <person name="Nolan M."/>
            <person name="Ohm R."/>
            <person name="Pangilinan J."/>
            <person name="Park H.-J."/>
            <person name="Ramirez L."/>
            <person name="Alfaro M."/>
            <person name="Sun H."/>
            <person name="Tritt A."/>
            <person name="Yoshinaga Y."/>
            <person name="Zwiers L.-H."/>
            <person name="Turgeon B."/>
            <person name="Goodwin S."/>
            <person name="Spatafora J."/>
            <person name="Crous P."/>
            <person name="Grigoriev I."/>
        </authorList>
    </citation>
    <scope>NUCLEOTIDE SEQUENCE</scope>
    <source>
        <strain evidence="4">CBS 175.79</strain>
    </source>
</reference>
<protein>
    <submittedName>
        <fullName evidence="4">NAD(P)-binding protein</fullName>
    </submittedName>
</protein>
<feature type="domain" description="NmrA-like" evidence="3">
    <location>
        <begin position="3"/>
        <end position="296"/>
    </location>
</feature>
<evidence type="ECO:0000313" key="5">
    <source>
        <dbReference type="Proteomes" id="UP000799778"/>
    </source>
</evidence>
<dbReference type="CDD" id="cd05251">
    <property type="entry name" value="NmrA_like_SDR_a"/>
    <property type="match status" value="1"/>
</dbReference>
<evidence type="ECO:0000259" key="3">
    <source>
        <dbReference type="Pfam" id="PF05368"/>
    </source>
</evidence>
<dbReference type="RefSeq" id="XP_033389783.1">
    <property type="nucleotide sequence ID" value="XM_033532655.1"/>
</dbReference>
<evidence type="ECO:0000256" key="2">
    <source>
        <dbReference type="ARBA" id="ARBA00022857"/>
    </source>
</evidence>
<evidence type="ECO:0000256" key="1">
    <source>
        <dbReference type="ARBA" id="ARBA00006328"/>
    </source>
</evidence>
<dbReference type="AlphaFoldDB" id="A0A6A5YA17"/>